<keyword evidence="1 4" id="KW-0489">Methyltransferase</keyword>
<dbReference type="PANTHER" id="PTHR43861">
    <property type="entry name" value="TRANS-ACONITATE 2-METHYLTRANSFERASE-RELATED"/>
    <property type="match status" value="1"/>
</dbReference>
<dbReference type="GO" id="GO:0032259">
    <property type="term" value="P:methylation"/>
    <property type="evidence" value="ECO:0007669"/>
    <property type="project" value="UniProtKB-KW"/>
</dbReference>
<gene>
    <name evidence="4" type="ORF">HNR02_002731</name>
</gene>
<dbReference type="AlphaFoldDB" id="A0A853B2R1"/>
<dbReference type="Proteomes" id="UP000549616">
    <property type="component" value="Unassembled WGS sequence"/>
</dbReference>
<evidence type="ECO:0000313" key="4">
    <source>
        <dbReference type="EMBL" id="NYI89408.1"/>
    </source>
</evidence>
<name>A0A853B2R1_9PSEU</name>
<evidence type="ECO:0000313" key="5">
    <source>
        <dbReference type="Proteomes" id="UP000549616"/>
    </source>
</evidence>
<dbReference type="Gene3D" id="3.40.50.150">
    <property type="entry name" value="Vaccinia Virus protein VP39"/>
    <property type="match status" value="1"/>
</dbReference>
<dbReference type="RefSeq" id="WP_179773570.1">
    <property type="nucleotide sequence ID" value="NZ_JACCFK010000001.1"/>
</dbReference>
<keyword evidence="2 4" id="KW-0808">Transferase</keyword>
<sequence length="215" mass="22840">MTDFLERARDSYDRVAESYASFVRPRFAADAVGRGMLGAFAELVTGPVADVGCGPGHVTAHLDGLGTDVFGVDLSPEMVAVARRTYPHLRFDVGSMTALDLPDGELGGIVAWWSIFHVPPAVLPAVLAGFARTLAPDGHLLIGFHAGNAQLHPEAAYGQPVNYDAYLLPPDHVAKLLKRAGFDLTARVDLAGTKHPQAILLARKGTAARSPMPHS</sequence>
<dbReference type="SUPFAM" id="SSF53335">
    <property type="entry name" value="S-adenosyl-L-methionine-dependent methyltransferases"/>
    <property type="match status" value="1"/>
</dbReference>
<dbReference type="InterPro" id="IPR029063">
    <property type="entry name" value="SAM-dependent_MTases_sf"/>
</dbReference>
<dbReference type="EMBL" id="JACCFK010000001">
    <property type="protein sequence ID" value="NYI89408.1"/>
    <property type="molecule type" value="Genomic_DNA"/>
</dbReference>
<comment type="caution">
    <text evidence="4">The sequence shown here is derived from an EMBL/GenBank/DDBJ whole genome shotgun (WGS) entry which is preliminary data.</text>
</comment>
<dbReference type="CDD" id="cd02440">
    <property type="entry name" value="AdoMet_MTases"/>
    <property type="match status" value="1"/>
</dbReference>
<evidence type="ECO:0000259" key="3">
    <source>
        <dbReference type="Pfam" id="PF13649"/>
    </source>
</evidence>
<proteinExistence type="predicted"/>
<dbReference type="InterPro" id="IPR041698">
    <property type="entry name" value="Methyltransf_25"/>
</dbReference>
<protein>
    <submittedName>
        <fullName evidence="4">SAM-dependent methyltransferase</fullName>
    </submittedName>
</protein>
<keyword evidence="5" id="KW-1185">Reference proteome</keyword>
<reference evidence="4 5" key="1">
    <citation type="submission" date="2020-07" db="EMBL/GenBank/DDBJ databases">
        <title>Sequencing the genomes of 1000 actinobacteria strains.</title>
        <authorList>
            <person name="Klenk H.-P."/>
        </authorList>
    </citation>
    <scope>NUCLEOTIDE SEQUENCE [LARGE SCALE GENOMIC DNA]</scope>
    <source>
        <strain evidence="4 5">DSM 104006</strain>
    </source>
</reference>
<organism evidence="4 5">
    <name type="scientific">Amycolatopsis endophytica</name>
    <dbReference type="NCBI Taxonomy" id="860233"/>
    <lineage>
        <taxon>Bacteria</taxon>
        <taxon>Bacillati</taxon>
        <taxon>Actinomycetota</taxon>
        <taxon>Actinomycetes</taxon>
        <taxon>Pseudonocardiales</taxon>
        <taxon>Pseudonocardiaceae</taxon>
        <taxon>Amycolatopsis</taxon>
    </lineage>
</organism>
<evidence type="ECO:0000256" key="2">
    <source>
        <dbReference type="ARBA" id="ARBA00022679"/>
    </source>
</evidence>
<dbReference type="Pfam" id="PF13649">
    <property type="entry name" value="Methyltransf_25"/>
    <property type="match status" value="1"/>
</dbReference>
<dbReference type="GO" id="GO:0008168">
    <property type="term" value="F:methyltransferase activity"/>
    <property type="evidence" value="ECO:0007669"/>
    <property type="project" value="UniProtKB-KW"/>
</dbReference>
<dbReference type="PANTHER" id="PTHR43861:SF1">
    <property type="entry name" value="TRANS-ACONITATE 2-METHYLTRANSFERASE"/>
    <property type="match status" value="1"/>
</dbReference>
<evidence type="ECO:0000256" key="1">
    <source>
        <dbReference type="ARBA" id="ARBA00022603"/>
    </source>
</evidence>
<feature type="domain" description="Methyltransferase" evidence="3">
    <location>
        <begin position="48"/>
        <end position="138"/>
    </location>
</feature>
<accession>A0A853B2R1</accession>